<evidence type="ECO:0000256" key="7">
    <source>
        <dbReference type="ARBA" id="ARBA00023235"/>
    </source>
</evidence>
<feature type="site" description="Interaction with DNA" evidence="8">
    <location>
        <position position="150"/>
    </location>
</feature>
<comment type="caution">
    <text evidence="8">Lacks conserved residue(s) required for the propagation of feature annotation.</text>
</comment>
<keyword evidence="6 8" id="KW-0238">DNA-binding</keyword>
<feature type="compositionally biased region" description="Polar residues" evidence="9">
    <location>
        <begin position="646"/>
        <end position="662"/>
    </location>
</feature>
<proteinExistence type="inferred from homology"/>
<evidence type="ECO:0000259" key="11">
    <source>
        <dbReference type="PROSITE" id="PS52039"/>
    </source>
</evidence>
<dbReference type="HOGENOM" id="CLU_002929_2_1_0"/>
<dbReference type="InterPro" id="IPR000380">
    <property type="entry name" value="Topo_IA"/>
</dbReference>
<dbReference type="InterPro" id="IPR013826">
    <property type="entry name" value="Topo_IA_cen_sub3"/>
</dbReference>
<keyword evidence="4" id="KW-0460">Magnesium</keyword>
<evidence type="ECO:0000256" key="8">
    <source>
        <dbReference type="HAMAP-Rule" id="MF_00952"/>
    </source>
</evidence>
<comment type="similarity">
    <text evidence="2 8">Belongs to the type IA topoisomerase family.</text>
</comment>
<dbReference type="CDD" id="cd00186">
    <property type="entry name" value="TOP1Ac"/>
    <property type="match status" value="1"/>
</dbReference>
<keyword evidence="7 8" id="KW-0413">Isomerase</keyword>
<feature type="region of interest" description="Disordered" evidence="9">
    <location>
        <begin position="633"/>
        <end position="662"/>
    </location>
</feature>
<dbReference type="RefSeq" id="WP_013615831.1">
    <property type="nucleotide sequence ID" value="NC_015162.1"/>
</dbReference>
<evidence type="ECO:0000313" key="12">
    <source>
        <dbReference type="EMBL" id="ADY27477.1"/>
    </source>
</evidence>
<comment type="catalytic activity">
    <reaction evidence="1 8">
        <text>ATP-independent breakage of single-stranded DNA, followed by passage and rejoining.</text>
        <dbReference type="EC" id="5.6.2.1"/>
    </reaction>
</comment>
<dbReference type="PROSITE" id="PS52039">
    <property type="entry name" value="TOPO_IA_2"/>
    <property type="match status" value="1"/>
</dbReference>
<dbReference type="InterPro" id="IPR003601">
    <property type="entry name" value="Topo_IA_2"/>
</dbReference>
<evidence type="ECO:0000259" key="10">
    <source>
        <dbReference type="PROSITE" id="PS50880"/>
    </source>
</evidence>
<reference evidence="12 13" key="2">
    <citation type="journal article" date="2012" name="Stand. Genomic Sci.">
        <title>Complete genome sequence of the orange-red pigmented, radioresistant Deinococcus proteolyticus type strain (MRP(T)).</title>
        <authorList>
            <person name="Copeland A."/>
            <person name="Zeytun A."/>
            <person name="Yassawong M."/>
            <person name="Nolan M."/>
            <person name="Lucas S."/>
            <person name="Hammon N."/>
            <person name="Deshpande S."/>
            <person name="Cheng J.F."/>
            <person name="Han C."/>
            <person name="Tapia R."/>
            <person name="Goodwin L.A."/>
            <person name="Pitluck S."/>
            <person name="Mavromatis K."/>
            <person name="Liolios K."/>
            <person name="Pagani I."/>
            <person name="Ivanova N."/>
            <person name="Mikhailova N."/>
            <person name="Pati A."/>
            <person name="Chen A."/>
            <person name="Palaniappan K."/>
            <person name="Land M."/>
            <person name="Hauser L."/>
            <person name="Jeffries C.D."/>
            <person name="Brambilla E.M."/>
            <person name="Rohde M."/>
            <person name="Sikorski J."/>
            <person name="Pukall R."/>
            <person name="Goker M."/>
            <person name="Detter J.C."/>
            <person name="Woyke T."/>
            <person name="Bristow J."/>
            <person name="Eisen J.A."/>
            <person name="Markowitz V."/>
            <person name="Hugenholtz P."/>
            <person name="Kyrpides N.C."/>
            <person name="Klenk H.P."/>
            <person name="Lapidus A."/>
        </authorList>
    </citation>
    <scope>NUCLEOTIDE SEQUENCE [LARGE SCALE GENOMIC DNA]</scope>
    <source>
        <strain evidence="13">ATCC 35074 / DSM 20540 / JCM 6276 / NBRC 101906 / NCIMB 13154 / VKM Ac-1939 / CCM 2703 / MRP</strain>
        <plasmid evidence="13">Plasmid pDEIPR02</plasmid>
    </source>
</reference>
<feature type="domain" description="Toprim" evidence="10">
    <location>
        <begin position="1"/>
        <end position="125"/>
    </location>
</feature>
<dbReference type="InterPro" id="IPR034149">
    <property type="entry name" value="TOPRIM_TopoI"/>
</dbReference>
<keyword evidence="5 8" id="KW-0799">Topoisomerase</keyword>
<dbReference type="InterPro" id="IPR023406">
    <property type="entry name" value="Topo_IA_AS"/>
</dbReference>
<dbReference type="SUPFAM" id="SSF56712">
    <property type="entry name" value="Prokaryotic type I DNA topoisomerase"/>
    <property type="match status" value="1"/>
</dbReference>
<sequence length="662" mass="71101">MNLLIVESPAKAKKIQGFLGSGWTVRASVGHVRDLPGSGQTIPEKYRALPWINLGVDVEGNYRTVYLVYEDKKKIIRDLKHACKDADEVLLATDPDREGESIAWHLAQELGLKAPKRVTYQEITETAIKKAIANPRSIDMNLVAAQESRRILDRLVGYGSSPLVSKALGTSDKRRSHSAGRVQSAALMMLAGREHARMGFASASVNGVKVRIGTAPEFQATLIRLGTQTIATPASFGPDGALKADAQEHLLLSSAQAKEAAGILTNSSLTVVQVSKKPLVRRAPAPLTTSALQQAASKLKFSAKKTADTAQRLYEQGLITYIRTDSPALSDEAVRLGQNVLRELFGAQVLPEQVRRHAAKGNAQEAHEAIRPTEFTAPEQTGLEGDELALYRLIYETTLASLMKDAAGERTSVLLDSGKGHLLAAAGTVITDPGYLQLLKDEEDGEEDASLPALQKQQSIPCVGAEVTSAQSKPPARFTEGKLIAALEKVGIGRPSTYPSILGTLQNRGYVVNEKGALHVTPLGLVATGYLSVQLPSIVDRHFTARMEEDLDRIAGGELRATTYLDTVWKNGLALSIAQAGVAAPQVAVPGFPGAVLSSKNSEVTLSYQGRTAILHEKVLSEELTEKNLERLMNGQAVRGQRASRPKTTGSKSSTRKNTSLA</sequence>
<comment type="function">
    <text evidence="8">Releases the supercoiling and torsional tension of DNA, which is introduced during the DNA replication and transcription, by transiently cleaving and rejoining one strand of the DNA duplex. Introduces a single-strand break via transesterification at a target site in duplex DNA. The scissile phosphodiester is attacked by the catalytic tyrosine of the enzyme, resulting in the formation of a DNA-(5'-phosphotyrosyl)-enzyme intermediate and the expulsion of a 3'-OH DNA strand. The free DNA strand then undergoes passage around the unbroken strand, thus removing DNA supercoils. Finally, in the religation step, the DNA 3'-OH attacks the covalent intermediate to expel the active-site tyrosine and restore the DNA phosphodiester backbone.</text>
</comment>
<evidence type="ECO:0000256" key="9">
    <source>
        <dbReference type="SAM" id="MobiDB-lite"/>
    </source>
</evidence>
<organism evidence="12 13">
    <name type="scientific">Deinococcus proteolyticus (strain ATCC 35074 / DSM 20540 / JCM 6276 / NBRC 101906 / NCIMB 13154 / VKM Ac-1939 / CCM 2703 / MRP)</name>
    <dbReference type="NCBI Taxonomy" id="693977"/>
    <lineage>
        <taxon>Bacteria</taxon>
        <taxon>Thermotogati</taxon>
        <taxon>Deinococcota</taxon>
        <taxon>Deinococci</taxon>
        <taxon>Deinococcales</taxon>
        <taxon>Deinococcaceae</taxon>
        <taxon>Deinococcus</taxon>
    </lineage>
</organism>
<evidence type="ECO:0000256" key="1">
    <source>
        <dbReference type="ARBA" id="ARBA00000213"/>
    </source>
</evidence>
<dbReference type="CDD" id="cd03363">
    <property type="entry name" value="TOPRIM_TopoIA_TopoI"/>
    <property type="match status" value="1"/>
</dbReference>
<dbReference type="SMART" id="SM00437">
    <property type="entry name" value="TOP1Ac"/>
    <property type="match status" value="1"/>
</dbReference>
<dbReference type="Gene3D" id="1.10.460.10">
    <property type="entry name" value="Topoisomerase I, domain 2"/>
    <property type="match status" value="1"/>
</dbReference>
<dbReference type="InterPro" id="IPR006171">
    <property type="entry name" value="TOPRIM_dom"/>
</dbReference>
<dbReference type="GO" id="GO:0046872">
    <property type="term" value="F:metal ion binding"/>
    <property type="evidence" value="ECO:0007669"/>
    <property type="project" value="UniProtKB-KW"/>
</dbReference>
<accession>F0RQB8</accession>
<dbReference type="PANTHER" id="PTHR42785:SF1">
    <property type="entry name" value="DNA TOPOISOMERASE"/>
    <property type="match status" value="1"/>
</dbReference>
<dbReference type="InterPro" id="IPR028612">
    <property type="entry name" value="Topoisom_1_IA"/>
</dbReference>
<dbReference type="PROSITE" id="PS50880">
    <property type="entry name" value="TOPRIM"/>
    <property type="match status" value="1"/>
</dbReference>
<feature type="site" description="Interaction with DNA" evidence="8">
    <location>
        <position position="31"/>
    </location>
</feature>
<feature type="site" description="Interaction with DNA" evidence="8">
    <location>
        <position position="323"/>
    </location>
</feature>
<dbReference type="InterPro" id="IPR013497">
    <property type="entry name" value="Topo_IA_cen"/>
</dbReference>
<dbReference type="Pfam" id="PF01751">
    <property type="entry name" value="Toprim"/>
    <property type="match status" value="1"/>
</dbReference>
<dbReference type="HAMAP" id="MF_00952">
    <property type="entry name" value="Topoisom_1_prok"/>
    <property type="match status" value="1"/>
</dbReference>
<keyword evidence="3" id="KW-0479">Metal-binding</keyword>
<feature type="site" description="Interaction with DNA" evidence="8">
    <location>
        <position position="149"/>
    </location>
</feature>
<dbReference type="InterPro" id="IPR013824">
    <property type="entry name" value="Topo_IA_cen_sub1"/>
</dbReference>
<dbReference type="InterPro" id="IPR005733">
    <property type="entry name" value="TopoI_bac-type"/>
</dbReference>
<dbReference type="PROSITE" id="PS00396">
    <property type="entry name" value="TOPO_IA_1"/>
    <property type="match status" value="1"/>
</dbReference>
<dbReference type="PRINTS" id="PR00417">
    <property type="entry name" value="PRTPISMRASEI"/>
</dbReference>
<protein>
    <recommendedName>
        <fullName evidence="8">DNA topoisomerase 1</fullName>
        <ecNumber evidence="8">5.6.2.1</ecNumber>
    </recommendedName>
    <alternativeName>
        <fullName evidence="8">DNA topoisomerase I</fullName>
    </alternativeName>
</protein>
<dbReference type="KEGG" id="dpt:Deipr_2353"/>
<comment type="subunit">
    <text evidence="8">Monomer.</text>
</comment>
<dbReference type="PANTHER" id="PTHR42785">
    <property type="entry name" value="DNA TOPOISOMERASE, TYPE IA, CORE"/>
    <property type="match status" value="1"/>
</dbReference>
<gene>
    <name evidence="8" type="primary">topA</name>
    <name evidence="12" type="ordered locus">Deipr_2353</name>
</gene>
<dbReference type="Proteomes" id="UP000007718">
    <property type="component" value="Plasmid pDEIPR02"/>
</dbReference>
<dbReference type="InterPro" id="IPR003602">
    <property type="entry name" value="Topo_IA_DNA-bd_dom"/>
</dbReference>
<dbReference type="GO" id="GO:0006265">
    <property type="term" value="P:DNA topological change"/>
    <property type="evidence" value="ECO:0007669"/>
    <property type="project" value="UniProtKB-UniRule"/>
</dbReference>
<dbReference type="Gene3D" id="3.40.50.140">
    <property type="match status" value="1"/>
</dbReference>
<feature type="domain" description="Topo IA-type catalytic" evidence="11">
    <location>
        <begin position="139"/>
        <end position="576"/>
    </location>
</feature>
<feature type="region of interest" description="Interaction with DNA" evidence="8">
    <location>
        <begin position="178"/>
        <end position="183"/>
    </location>
</feature>
<name>F0RQB8_DEIPM</name>
<dbReference type="SMART" id="SM00493">
    <property type="entry name" value="TOPRIM"/>
    <property type="match status" value="1"/>
</dbReference>
<feature type="site" description="Interaction with DNA" evidence="8">
    <location>
        <position position="508"/>
    </location>
</feature>
<evidence type="ECO:0000313" key="13">
    <source>
        <dbReference type="Proteomes" id="UP000007718"/>
    </source>
</evidence>
<feature type="site" description="Interaction with DNA" evidence="8">
    <location>
        <position position="153"/>
    </location>
</feature>
<dbReference type="InterPro" id="IPR023405">
    <property type="entry name" value="Topo_IA_core_domain"/>
</dbReference>
<keyword evidence="13" id="KW-1185">Reference proteome</keyword>
<feature type="active site" description="O-(5'-phospho-DNA)-tyrosine intermediate" evidence="8">
    <location>
        <position position="321"/>
    </location>
</feature>
<evidence type="ECO:0000256" key="5">
    <source>
        <dbReference type="ARBA" id="ARBA00023029"/>
    </source>
</evidence>
<dbReference type="NCBIfam" id="TIGR01051">
    <property type="entry name" value="topA_bact"/>
    <property type="match status" value="1"/>
</dbReference>
<dbReference type="Gene3D" id="1.10.290.10">
    <property type="entry name" value="Topoisomerase I, domain 4"/>
    <property type="match status" value="1"/>
</dbReference>
<evidence type="ECO:0000256" key="4">
    <source>
        <dbReference type="ARBA" id="ARBA00022842"/>
    </source>
</evidence>
<evidence type="ECO:0000256" key="2">
    <source>
        <dbReference type="ARBA" id="ARBA00009446"/>
    </source>
</evidence>
<dbReference type="AlphaFoldDB" id="F0RQB8"/>
<dbReference type="EC" id="5.6.2.1" evidence="8"/>
<dbReference type="InterPro" id="IPR013825">
    <property type="entry name" value="Topo_IA_cen_sub2"/>
</dbReference>
<geneLocation type="plasmid" evidence="12 13">
    <name>pDEIPR02</name>
</geneLocation>
<dbReference type="Pfam" id="PF01131">
    <property type="entry name" value="Topoisom_bac"/>
    <property type="match status" value="1"/>
</dbReference>
<dbReference type="EMBL" id="CP002538">
    <property type="protein sequence ID" value="ADY27477.1"/>
    <property type="molecule type" value="Genomic_DNA"/>
</dbReference>
<keyword evidence="12" id="KW-0614">Plasmid</keyword>
<dbReference type="GO" id="GO:0003677">
    <property type="term" value="F:DNA binding"/>
    <property type="evidence" value="ECO:0007669"/>
    <property type="project" value="UniProtKB-KW"/>
</dbReference>
<dbReference type="GO" id="GO:0003917">
    <property type="term" value="F:DNA topoisomerase type I (single strand cut, ATP-independent) activity"/>
    <property type="evidence" value="ECO:0007669"/>
    <property type="project" value="UniProtKB-UniRule"/>
</dbReference>
<evidence type="ECO:0000256" key="3">
    <source>
        <dbReference type="ARBA" id="ARBA00022723"/>
    </source>
</evidence>
<feature type="site" description="Interaction with DNA" evidence="8">
    <location>
        <position position="158"/>
    </location>
</feature>
<dbReference type="SMART" id="SM00436">
    <property type="entry name" value="TOP1Bc"/>
    <property type="match status" value="1"/>
</dbReference>
<evidence type="ECO:0000256" key="6">
    <source>
        <dbReference type="ARBA" id="ARBA00023125"/>
    </source>
</evidence>
<dbReference type="Gene3D" id="2.70.20.10">
    <property type="entry name" value="Topoisomerase I, domain 3"/>
    <property type="match status" value="1"/>
</dbReference>
<reference evidence="13" key="1">
    <citation type="submission" date="2011-02" db="EMBL/GenBank/DDBJ databases">
        <title>The complete sequence of plasmid2 of Deinococcus proteolyticus DSM 20540.</title>
        <authorList>
            <consortium name="US DOE Joint Genome Institute (JGI-PGF)"/>
            <person name="Lucas S."/>
            <person name="Copeland A."/>
            <person name="Lapidus A."/>
            <person name="Bruce D."/>
            <person name="Goodwin L."/>
            <person name="Pitluck S."/>
            <person name="Kyrpides N."/>
            <person name="Mavromatis K."/>
            <person name="Pagani I."/>
            <person name="Ivanova N."/>
            <person name="Ovchinnikova G."/>
            <person name="Zeytun A."/>
            <person name="Detter J.C."/>
            <person name="Han C."/>
            <person name="Land M."/>
            <person name="Hauser L."/>
            <person name="Markowitz V."/>
            <person name="Cheng J.-F."/>
            <person name="Hugenholtz P."/>
            <person name="Woyke T."/>
            <person name="Wu D."/>
            <person name="Pukall R."/>
            <person name="Steenblock K."/>
            <person name="Brambilla E."/>
            <person name="Klenk H.-P."/>
            <person name="Eisen J.A."/>
        </authorList>
    </citation>
    <scope>NUCLEOTIDE SEQUENCE [LARGE SCALE GENOMIC DNA]</scope>
    <source>
        <strain evidence="13">ATCC 35074 / DSM 20540 / JCM 6276 / NBRC 101906 / NCIMB 13154 / VKM Ac-1939 / CCM 2703 / MRP</strain>
        <plasmid evidence="13">Plasmid pDEIPR02</plasmid>
    </source>
</reference>